<accession>A0A0K0XTP0</accession>
<dbReference type="STRING" id="1579979.WM2015_698"/>
<organism evidence="1 2">
    <name type="scientific">Wenzhouxiangella marina</name>
    <dbReference type="NCBI Taxonomy" id="1579979"/>
    <lineage>
        <taxon>Bacteria</taxon>
        <taxon>Pseudomonadati</taxon>
        <taxon>Pseudomonadota</taxon>
        <taxon>Gammaproteobacteria</taxon>
        <taxon>Chromatiales</taxon>
        <taxon>Wenzhouxiangellaceae</taxon>
        <taxon>Wenzhouxiangella</taxon>
    </lineage>
</organism>
<dbReference type="Pfam" id="PF04325">
    <property type="entry name" value="DUF465"/>
    <property type="match status" value="1"/>
</dbReference>
<evidence type="ECO:0000313" key="1">
    <source>
        <dbReference type="EMBL" id="AKS41079.1"/>
    </source>
</evidence>
<dbReference type="InterPro" id="IPR038444">
    <property type="entry name" value="DUF465_sf"/>
</dbReference>
<evidence type="ECO:0000313" key="2">
    <source>
        <dbReference type="Proteomes" id="UP000066624"/>
    </source>
</evidence>
<dbReference type="KEGG" id="wma:WM2015_698"/>
<protein>
    <submittedName>
        <fullName evidence="1">Uncharacterized protein</fullName>
    </submittedName>
</protein>
<dbReference type="RefSeq" id="WP_049724744.1">
    <property type="nucleotide sequence ID" value="NZ_CP012154.1"/>
</dbReference>
<dbReference type="PATRIC" id="fig|1579979.3.peg.708"/>
<dbReference type="Proteomes" id="UP000066624">
    <property type="component" value="Chromosome"/>
</dbReference>
<dbReference type="AlphaFoldDB" id="A0A0K0XTP0"/>
<keyword evidence="2" id="KW-1185">Reference proteome</keyword>
<gene>
    <name evidence="1" type="ORF">WM2015_698</name>
</gene>
<dbReference type="EMBL" id="CP012154">
    <property type="protein sequence ID" value="AKS41079.1"/>
    <property type="molecule type" value="Genomic_DNA"/>
</dbReference>
<dbReference type="Gene3D" id="6.10.280.50">
    <property type="match status" value="1"/>
</dbReference>
<dbReference type="InterPro" id="IPR007420">
    <property type="entry name" value="DUF465"/>
</dbReference>
<proteinExistence type="predicted"/>
<sequence length="78" mass="9418">MSHTPHELAEEFPEYKDKIHDLKASDRHFAKMIEKYHEVNRAVHRMETRVEPVTDEVEEAKRRERMALKDEIAQYLAR</sequence>
<dbReference type="OrthoDB" id="1263265at2"/>
<reference evidence="1 2" key="1">
    <citation type="submission" date="2015-07" db="EMBL/GenBank/DDBJ databases">
        <authorList>
            <person name="Noorani M."/>
        </authorList>
    </citation>
    <scope>NUCLEOTIDE SEQUENCE [LARGE SCALE GENOMIC DNA]</scope>
    <source>
        <strain evidence="1 2">KCTC 42284</strain>
    </source>
</reference>
<name>A0A0K0XTP0_9GAMM</name>